<reference evidence="1" key="1">
    <citation type="submission" date="2020-01" db="EMBL/GenBank/DDBJ databases">
        <title>Patterns of diversity and host range of bacteriophage communities associated with bean-nodulatin bacteria.</title>
        <authorList>
            <person name="Vann Cauwenberghe J."/>
            <person name="Santamaria R.I."/>
            <person name="Bustos P."/>
            <person name="Juarez S."/>
            <person name="Gonzalez V."/>
        </authorList>
    </citation>
    <scope>NUCLEOTIDE SEQUENCE</scope>
</reference>
<proteinExistence type="predicted"/>
<sequence>MTVYKVCYNQTTTRIQLIPDIGSPAPGYTVLGSFDHEHNDALGYPESHVLFHHFRDILYDAGITDLQKIEVDDLVQVTIPPTLSLSSYQINEATPVGSNVAQIIVNNPKGVYSFQKIADPDDVFYISGGDVKLLNPLDYETATSHTLRIGAYIDDVLQFQNIFTISVLNAVEGTLGPTEIYRKVSDPAGTQVAIITGLDEGADELLTAILPNDGKLSIFGDRILIGSNHTSVSTRTITVYTSQGRTLQITDYVTGLAPMPVISPTVGSSNNSDPLSTVILDLPPMSQDEVRTYVPTTGPAFVISEGGSLIRGEELFSAGTYTGTLTQYNGEEVVETTVTINATDNPVVVVTSPPATTAVNPPHVAGFIYWVNHDLGGLKVIVKVNDVAETSFTTGFDGFFSYTLEDAIIPSTPYTVRVEVETFGVLSAETAFTVYDEDAETSAWANAVIARGYTPDLLLREQVDTMIQAMKAGGSWAKRDRIQIYCWPDERCGVELKTATNLVVQGSLTFTGDQGYTGNGTSGFIDVLPYSGSNLVQQDDVNLACFSLTAGSNSNYHVGNFNGSLKVRGRTTNNSGGSANTTTLLPSEAYGANAPVDVAIQRAAADQQRLYINGASHATDSTTSSAVHNSTVTAFKNSGSYANCQLAAVRIGGALTNSEMLAEYNAIRTFLQARGAIA</sequence>
<evidence type="ECO:0000313" key="1">
    <source>
        <dbReference type="EMBL" id="QIG67745.1"/>
    </source>
</evidence>
<evidence type="ECO:0000313" key="2">
    <source>
        <dbReference type="Proteomes" id="UP000656987"/>
    </source>
</evidence>
<dbReference type="CDD" id="cd11304">
    <property type="entry name" value="Cadherin_repeat"/>
    <property type="match status" value="1"/>
</dbReference>
<dbReference type="Gene3D" id="2.60.40.60">
    <property type="entry name" value="Cadherins"/>
    <property type="match status" value="1"/>
</dbReference>
<dbReference type="Gene3D" id="2.60.120.200">
    <property type="match status" value="1"/>
</dbReference>
<gene>
    <name evidence="1" type="ORF">EVB52_044</name>
</gene>
<protein>
    <submittedName>
        <fullName evidence="1">Uncharacterized protein</fullName>
    </submittedName>
</protein>
<dbReference type="EMBL" id="MN988483">
    <property type="protein sequence ID" value="QIG67745.1"/>
    <property type="molecule type" value="Genomic_DNA"/>
</dbReference>
<name>A0A7S5QXN1_9CAUD</name>
<keyword evidence="2" id="KW-1185">Reference proteome</keyword>
<dbReference type="Proteomes" id="UP000656987">
    <property type="component" value="Segment"/>
</dbReference>
<accession>A0A7S5QXN1</accession>
<organism evidence="1 2">
    <name type="scientific">Rhizobium phage RHph_Y38</name>
    <dbReference type="NCBI Taxonomy" id="2509781"/>
    <lineage>
        <taxon>Viruses</taxon>
        <taxon>Duplodnaviria</taxon>
        <taxon>Heunggongvirae</taxon>
        <taxon>Uroviricota</taxon>
        <taxon>Caudoviricetes</taxon>
        <taxon>Schitoviridae</taxon>
        <taxon>Demetervirinae</taxon>
        <taxon>Acanvirus</taxon>
        <taxon>Acanvirus Y38</taxon>
    </lineage>
</organism>